<protein>
    <submittedName>
        <fullName evidence="2">Transmembrane protein, putative</fullName>
    </submittedName>
</protein>
<dbReference type="AlphaFoldDB" id="G7JXT0"/>
<dbReference type="PaxDb" id="3880-AES96065"/>
<dbReference type="Proteomes" id="UP000002051">
    <property type="component" value="Chromosome 5"/>
</dbReference>
<dbReference type="EMBL" id="CM001221">
    <property type="protein sequence ID" value="AES96065.1"/>
    <property type="molecule type" value="Genomic_DNA"/>
</dbReference>
<keyword evidence="1" id="KW-1133">Transmembrane helix</keyword>
<proteinExistence type="predicted"/>
<gene>
    <name evidence="2" type="ordered locus">MTR_5g032830</name>
</gene>
<accession>G7JXT0</accession>
<keyword evidence="1" id="KW-0472">Membrane</keyword>
<evidence type="ECO:0000313" key="2">
    <source>
        <dbReference type="EMBL" id="AES96065.1"/>
    </source>
</evidence>
<sequence>MGPSGICIICLILSLLTSIHILSLLTRKFLLLLLPNYILMSTHGTIRNVPKLNKSLHMGC</sequence>
<reference evidence="2 4" key="1">
    <citation type="journal article" date="2011" name="Nature">
        <title>The Medicago genome provides insight into the evolution of rhizobial symbioses.</title>
        <authorList>
            <person name="Young N.D."/>
            <person name="Debelle F."/>
            <person name="Oldroyd G.E."/>
            <person name="Geurts R."/>
            <person name="Cannon S.B."/>
            <person name="Udvardi M.K."/>
            <person name="Benedito V.A."/>
            <person name="Mayer K.F."/>
            <person name="Gouzy J."/>
            <person name="Schoof H."/>
            <person name="Van de Peer Y."/>
            <person name="Proost S."/>
            <person name="Cook D.R."/>
            <person name="Meyers B.C."/>
            <person name="Spannagl M."/>
            <person name="Cheung F."/>
            <person name="De Mita S."/>
            <person name="Krishnakumar V."/>
            <person name="Gundlach H."/>
            <person name="Zhou S."/>
            <person name="Mudge J."/>
            <person name="Bharti A.K."/>
            <person name="Murray J.D."/>
            <person name="Naoumkina M.A."/>
            <person name="Rosen B."/>
            <person name="Silverstein K.A."/>
            <person name="Tang H."/>
            <person name="Rombauts S."/>
            <person name="Zhao P.X."/>
            <person name="Zhou P."/>
            <person name="Barbe V."/>
            <person name="Bardou P."/>
            <person name="Bechner M."/>
            <person name="Bellec A."/>
            <person name="Berger A."/>
            <person name="Berges H."/>
            <person name="Bidwell S."/>
            <person name="Bisseling T."/>
            <person name="Choisne N."/>
            <person name="Couloux A."/>
            <person name="Denny R."/>
            <person name="Deshpande S."/>
            <person name="Dai X."/>
            <person name="Doyle J.J."/>
            <person name="Dudez A.M."/>
            <person name="Farmer A.D."/>
            <person name="Fouteau S."/>
            <person name="Franken C."/>
            <person name="Gibelin C."/>
            <person name="Gish J."/>
            <person name="Goldstein S."/>
            <person name="Gonzalez A.J."/>
            <person name="Green P.J."/>
            <person name="Hallab A."/>
            <person name="Hartog M."/>
            <person name="Hua A."/>
            <person name="Humphray S.J."/>
            <person name="Jeong D.H."/>
            <person name="Jing Y."/>
            <person name="Jocker A."/>
            <person name="Kenton S.M."/>
            <person name="Kim D.J."/>
            <person name="Klee K."/>
            <person name="Lai H."/>
            <person name="Lang C."/>
            <person name="Lin S."/>
            <person name="Macmil S.L."/>
            <person name="Magdelenat G."/>
            <person name="Matthews L."/>
            <person name="McCorrison J."/>
            <person name="Monaghan E.L."/>
            <person name="Mun J.H."/>
            <person name="Najar F.Z."/>
            <person name="Nicholson C."/>
            <person name="Noirot C."/>
            <person name="O'Bleness M."/>
            <person name="Paule C.R."/>
            <person name="Poulain J."/>
            <person name="Prion F."/>
            <person name="Qin B."/>
            <person name="Qu C."/>
            <person name="Retzel E.F."/>
            <person name="Riddle C."/>
            <person name="Sallet E."/>
            <person name="Samain S."/>
            <person name="Samson N."/>
            <person name="Sanders I."/>
            <person name="Saurat O."/>
            <person name="Scarpelli C."/>
            <person name="Schiex T."/>
            <person name="Segurens B."/>
            <person name="Severin A.J."/>
            <person name="Sherrier D.J."/>
            <person name="Shi R."/>
            <person name="Sims S."/>
            <person name="Singer S.R."/>
            <person name="Sinharoy S."/>
            <person name="Sterck L."/>
            <person name="Viollet A."/>
            <person name="Wang B.B."/>
            <person name="Wang K."/>
            <person name="Wang M."/>
            <person name="Wang X."/>
            <person name="Warfsmann J."/>
            <person name="Weissenbach J."/>
            <person name="White D.D."/>
            <person name="White J.D."/>
            <person name="Wiley G.B."/>
            <person name="Wincker P."/>
            <person name="Xing Y."/>
            <person name="Yang L."/>
            <person name="Yao Z."/>
            <person name="Ying F."/>
            <person name="Zhai J."/>
            <person name="Zhou L."/>
            <person name="Zuber A."/>
            <person name="Denarie J."/>
            <person name="Dixon R.A."/>
            <person name="May G.D."/>
            <person name="Schwartz D.C."/>
            <person name="Rogers J."/>
            <person name="Quetier F."/>
            <person name="Town C.D."/>
            <person name="Roe B.A."/>
        </authorList>
    </citation>
    <scope>NUCLEOTIDE SEQUENCE [LARGE SCALE GENOMIC DNA]</scope>
    <source>
        <strain evidence="2">A17</strain>
        <strain evidence="3 4">cv. Jemalong A17</strain>
    </source>
</reference>
<feature type="transmembrane region" description="Helical" evidence="1">
    <location>
        <begin position="6"/>
        <end position="25"/>
    </location>
</feature>
<keyword evidence="1 2" id="KW-0812">Transmembrane</keyword>
<dbReference type="EnsemblPlants" id="AES96065">
    <property type="protein sequence ID" value="AES96065"/>
    <property type="gene ID" value="MTR_5g032830"/>
</dbReference>
<keyword evidence="4" id="KW-1185">Reference proteome</keyword>
<reference evidence="2 4" key="2">
    <citation type="journal article" date="2014" name="BMC Genomics">
        <title>An improved genome release (version Mt4.0) for the model legume Medicago truncatula.</title>
        <authorList>
            <person name="Tang H."/>
            <person name="Krishnakumar V."/>
            <person name="Bidwell S."/>
            <person name="Rosen B."/>
            <person name="Chan A."/>
            <person name="Zhou S."/>
            <person name="Gentzbittel L."/>
            <person name="Childs K.L."/>
            <person name="Yandell M."/>
            <person name="Gundlach H."/>
            <person name="Mayer K.F."/>
            <person name="Schwartz D.C."/>
            <person name="Town C.D."/>
        </authorList>
    </citation>
    <scope>GENOME REANNOTATION</scope>
    <source>
        <strain evidence="3 4">cv. Jemalong A17</strain>
    </source>
</reference>
<organism evidence="2 4">
    <name type="scientific">Medicago truncatula</name>
    <name type="common">Barrel medic</name>
    <name type="synonym">Medicago tribuloides</name>
    <dbReference type="NCBI Taxonomy" id="3880"/>
    <lineage>
        <taxon>Eukaryota</taxon>
        <taxon>Viridiplantae</taxon>
        <taxon>Streptophyta</taxon>
        <taxon>Embryophyta</taxon>
        <taxon>Tracheophyta</taxon>
        <taxon>Spermatophyta</taxon>
        <taxon>Magnoliopsida</taxon>
        <taxon>eudicotyledons</taxon>
        <taxon>Gunneridae</taxon>
        <taxon>Pentapetalae</taxon>
        <taxon>rosids</taxon>
        <taxon>fabids</taxon>
        <taxon>Fabales</taxon>
        <taxon>Fabaceae</taxon>
        <taxon>Papilionoideae</taxon>
        <taxon>50 kb inversion clade</taxon>
        <taxon>NPAAA clade</taxon>
        <taxon>Hologalegina</taxon>
        <taxon>IRL clade</taxon>
        <taxon>Trifolieae</taxon>
        <taxon>Medicago</taxon>
    </lineage>
</organism>
<dbReference type="HOGENOM" id="CLU_2945204_0_0_1"/>
<evidence type="ECO:0000256" key="1">
    <source>
        <dbReference type="SAM" id="Phobius"/>
    </source>
</evidence>
<evidence type="ECO:0000313" key="3">
    <source>
        <dbReference type="EnsemblPlants" id="AES96065"/>
    </source>
</evidence>
<evidence type="ECO:0000313" key="4">
    <source>
        <dbReference type="Proteomes" id="UP000002051"/>
    </source>
</evidence>
<reference evidence="3" key="3">
    <citation type="submission" date="2015-04" db="UniProtKB">
        <authorList>
            <consortium name="EnsemblPlants"/>
        </authorList>
    </citation>
    <scope>IDENTIFICATION</scope>
    <source>
        <strain evidence="3">cv. Jemalong A17</strain>
    </source>
</reference>
<name>G7JXT0_MEDTR</name>